<feature type="non-terminal residue" evidence="2">
    <location>
        <position position="313"/>
    </location>
</feature>
<gene>
    <name evidence="2" type="ORF">SAMN04487900_1502</name>
</gene>
<feature type="region of interest" description="Disordered" evidence="1">
    <location>
        <begin position="225"/>
        <end position="247"/>
    </location>
</feature>
<reference evidence="3" key="1">
    <citation type="submission" date="2016-10" db="EMBL/GenBank/DDBJ databases">
        <authorList>
            <person name="de Groot N.N."/>
        </authorList>
    </citation>
    <scope>NUCLEOTIDE SEQUENCE [LARGE SCALE GENOMIC DNA]</scope>
    <source>
        <strain evidence="3">BP1-145</strain>
    </source>
</reference>
<protein>
    <recommendedName>
        <fullName evidence="4">Primase C terminal 1 (PriCT-1)</fullName>
    </recommendedName>
</protein>
<evidence type="ECO:0000256" key="1">
    <source>
        <dbReference type="SAM" id="MobiDB-lite"/>
    </source>
</evidence>
<evidence type="ECO:0000313" key="3">
    <source>
        <dbReference type="Proteomes" id="UP000199134"/>
    </source>
</evidence>
<organism evidence="2 3">
    <name type="scientific">Prevotella communis</name>
    <dbReference type="NCBI Taxonomy" id="2913614"/>
    <lineage>
        <taxon>Bacteria</taxon>
        <taxon>Pseudomonadati</taxon>
        <taxon>Bacteroidota</taxon>
        <taxon>Bacteroidia</taxon>
        <taxon>Bacteroidales</taxon>
        <taxon>Prevotellaceae</taxon>
        <taxon>Prevotella</taxon>
    </lineage>
</organism>
<proteinExistence type="predicted"/>
<comment type="caution">
    <text evidence="2">The sequence shown here is derived from an EMBL/GenBank/DDBJ whole genome shotgun (WGS) entry which is preliminary data.</text>
</comment>
<evidence type="ECO:0008006" key="4">
    <source>
        <dbReference type="Google" id="ProtNLM"/>
    </source>
</evidence>
<accession>A0A1H0L7R0</accession>
<name>A0A1H0L7R0_9BACT</name>
<dbReference type="Proteomes" id="UP000199134">
    <property type="component" value="Unassembled WGS sequence"/>
</dbReference>
<dbReference type="EMBL" id="FNIW01000050">
    <property type="protein sequence ID" value="SDO64033.1"/>
    <property type="molecule type" value="Genomic_DNA"/>
</dbReference>
<sequence length="313" mass="36050">MIQISGNSQHAGNKNRGYAESWTSEQLDGLLSEDWLRQMVSEIRGGDEKQKEQLPYICPHYAAFRNNHRAQKDIMPETFTFMTCVDVDDKELVQKAIDQALAVNQDEYSDWQDQVLRIEYSARKKVHIYIRIPKGMTIEEAQQAFCKEIDVPYDDSCITPERFIFITGRDEEVYRSPHWLEPLSEEEINERREAYLNRGLDVDGRPLKKDDGRCKMDEGRCKMEDVRGKREETQTSDISHHTSTEQPSSVSLEAFDLCVELAGLKADEMDVWGVHNWHANLMSVLSVGVAKLMSKEQLNAVVAQRLPNYSQTT</sequence>
<evidence type="ECO:0000313" key="2">
    <source>
        <dbReference type="EMBL" id="SDO64033.1"/>
    </source>
</evidence>
<feature type="compositionally biased region" description="Basic and acidic residues" evidence="1">
    <location>
        <begin position="225"/>
        <end position="243"/>
    </location>
</feature>
<dbReference type="AlphaFoldDB" id="A0A1H0L7R0"/>